<accession>A0A0E2E759</accession>
<evidence type="ECO:0000259" key="3">
    <source>
        <dbReference type="Pfam" id="PF04412"/>
    </source>
</evidence>
<comment type="caution">
    <text evidence="4">The sequence shown here is derived from an EMBL/GenBank/DDBJ whole genome shotgun (WGS) entry which is preliminary data.</text>
</comment>
<dbReference type="Proteomes" id="UP000011705">
    <property type="component" value="Chromosome"/>
</dbReference>
<keyword evidence="1" id="KW-0408">Iron</keyword>
<dbReference type="RefSeq" id="WP_002683806.1">
    <property type="nucleotide sequence ID" value="NZ_CM001795.1"/>
</dbReference>
<organism evidence="4">
    <name type="scientific">Treponema denticola H-22</name>
    <dbReference type="NCBI Taxonomy" id="999432"/>
    <lineage>
        <taxon>Bacteria</taxon>
        <taxon>Pseudomonadati</taxon>
        <taxon>Spirochaetota</taxon>
        <taxon>Spirochaetia</taxon>
        <taxon>Spirochaetales</taxon>
        <taxon>Treponemataceae</taxon>
        <taxon>Treponema</taxon>
    </lineage>
</organism>
<reference evidence="4" key="1">
    <citation type="submission" date="2012-01" db="EMBL/GenBank/DDBJ databases">
        <title>The Genome Sequence of Treponema denticola H-22.</title>
        <authorList>
            <consortium name="The Broad Institute Genome Sequencing Platform"/>
            <person name="Earl A."/>
            <person name="Ward D."/>
            <person name="Feldgarden M."/>
            <person name="Gevers D."/>
            <person name="Blanton J.M."/>
            <person name="Fenno C.J."/>
            <person name="Baranova O.V."/>
            <person name="Mathney J."/>
            <person name="Dewhirst F.E."/>
            <person name="Izard J."/>
            <person name="Young S.K."/>
            <person name="Zeng Q."/>
            <person name="Gargeya S."/>
            <person name="Fitzgerald M."/>
            <person name="Haas B."/>
            <person name="Abouelleil A."/>
            <person name="Alvarado L."/>
            <person name="Arachchi H.M."/>
            <person name="Berlin A."/>
            <person name="Chapman S.B."/>
            <person name="Gearin G."/>
            <person name="Goldberg J."/>
            <person name="Griggs A."/>
            <person name="Gujja S."/>
            <person name="Hansen M."/>
            <person name="Heiman D."/>
            <person name="Howarth C."/>
            <person name="Larimer J."/>
            <person name="Lui A."/>
            <person name="MacDonald P.J.P."/>
            <person name="McCowen C."/>
            <person name="Montmayeur A."/>
            <person name="Murphy C."/>
            <person name="Neiman D."/>
            <person name="Pearson M."/>
            <person name="Priest M."/>
            <person name="Roberts A."/>
            <person name="Saif S."/>
            <person name="Shea T."/>
            <person name="Sisk P."/>
            <person name="Stolte C."/>
            <person name="Sykes S."/>
            <person name="Wortman J."/>
            <person name="Nusbaum C."/>
            <person name="Birren B."/>
        </authorList>
    </citation>
    <scope>NUCLEOTIDE SEQUENCE [LARGE SCALE GENOMIC DNA]</scope>
    <source>
        <strain evidence="4">H-22</strain>
    </source>
</reference>
<evidence type="ECO:0000313" key="4">
    <source>
        <dbReference type="EMBL" id="EMB34162.1"/>
    </source>
</evidence>
<name>A0A0E2E759_TREDN</name>
<sequence>MQLTREQEEILNGSQGEMQAKVLKTLVMYGEAFGAERLVKVTGKYGHLVTSFGIGVMKPVYKLMDELLQSEAVSGIPFTADPRPLDDVVPKSFLERLVFHFMYSKQEEYEKQLKAMGLLSDDAYTCTCYFDEVGNTPKKGEILSWAESSAVNYANSVLGARCNRNSGIIEMFGLIAGWVPEFGLLTDEGRKADLIVEVETESLPEAQLLGSAIGIKAVENVPYIKGLDRFLGRELNDEVKAYFKDMGAAMASNGAVGLYHVENLTPEAKESGSSLIRKDAEVYTITESELLRIRSSYPDIRKNKNAPPELCFIGCPHLSKEQLIKWTGIMEQKLKQNKKSKISIPTVMTSPRGVLKEFSKTEEYKKLKSFGLLFSETCPLMYMNNPLCAKKSVITNSNKLRTYTTAVYYKDDEIADLITGGF</sequence>
<dbReference type="AlphaFoldDB" id="A0A0E2E759"/>
<evidence type="ECO:0000256" key="1">
    <source>
        <dbReference type="ARBA" id="ARBA00023004"/>
    </source>
</evidence>
<dbReference type="PANTHER" id="PTHR36577:SF3">
    <property type="entry name" value="DUF521 DOMAIN PROTEIN (AFU_ORTHOLOGUE AFUA_6G00490)"/>
    <property type="match status" value="1"/>
</dbReference>
<dbReference type="InterPro" id="IPR007506">
    <property type="entry name" value="PMDh-L-like_dom"/>
</dbReference>
<dbReference type="GO" id="GO:0016829">
    <property type="term" value="F:lyase activity"/>
    <property type="evidence" value="ECO:0007669"/>
    <property type="project" value="UniProtKB-KW"/>
</dbReference>
<dbReference type="CDD" id="cd01355">
    <property type="entry name" value="AcnX"/>
    <property type="match status" value="1"/>
</dbReference>
<dbReference type="Pfam" id="PF04412">
    <property type="entry name" value="AcnX"/>
    <property type="match status" value="1"/>
</dbReference>
<dbReference type="PATRIC" id="fig|999432.5.peg.947"/>
<gene>
    <name evidence="4" type="ORF">HMPREF9726_00911</name>
</gene>
<feature type="domain" description="Phosphomevalonate dehydratase large subunit-like" evidence="3">
    <location>
        <begin position="1"/>
        <end position="414"/>
    </location>
</feature>
<proteinExistence type="predicted"/>
<protein>
    <recommendedName>
        <fullName evidence="3">Phosphomevalonate dehydratase large subunit-like domain-containing protein</fullName>
    </recommendedName>
</protein>
<dbReference type="PANTHER" id="PTHR36577">
    <property type="entry name" value="DUF521 DOMAIN PROTEIN (AFU_ORTHOLOGUE AFUA_6G00490)"/>
    <property type="match status" value="1"/>
</dbReference>
<dbReference type="HOGENOM" id="CLU_018825_1_0_12"/>
<evidence type="ECO:0000256" key="2">
    <source>
        <dbReference type="ARBA" id="ARBA00023239"/>
    </source>
</evidence>
<keyword evidence="2" id="KW-0456">Lyase</keyword>
<dbReference type="EMBL" id="AGDV01000009">
    <property type="protein sequence ID" value="EMB34162.1"/>
    <property type="molecule type" value="Genomic_DNA"/>
</dbReference>